<feature type="domain" description="Autotransporter" evidence="3">
    <location>
        <begin position="1404"/>
        <end position="1680"/>
    </location>
</feature>
<keyword evidence="5" id="KW-1185">Reference proteome</keyword>
<dbReference type="InterPro" id="IPR013425">
    <property type="entry name" value="Autotrns_rpt"/>
</dbReference>
<dbReference type="Pfam" id="PF12951">
    <property type="entry name" value="PATR"/>
    <property type="match status" value="3"/>
</dbReference>
<protein>
    <submittedName>
        <fullName evidence="4">Autotransporter domain-containing protein</fullName>
    </submittedName>
</protein>
<dbReference type="SUPFAM" id="SSF103515">
    <property type="entry name" value="Autotransporter"/>
    <property type="match status" value="1"/>
</dbReference>
<evidence type="ECO:0000313" key="4">
    <source>
        <dbReference type="EMBL" id="RJG18723.1"/>
    </source>
</evidence>
<evidence type="ECO:0000256" key="2">
    <source>
        <dbReference type="SAM" id="MobiDB-lite"/>
    </source>
</evidence>
<accession>A0A418Y0E1</accession>
<dbReference type="PROSITE" id="PS51208">
    <property type="entry name" value="AUTOTRANSPORTER"/>
    <property type="match status" value="1"/>
</dbReference>
<dbReference type="SUPFAM" id="SSF51126">
    <property type="entry name" value="Pectin lyase-like"/>
    <property type="match status" value="4"/>
</dbReference>
<name>A0A418Y0E1_9GAMM</name>
<evidence type="ECO:0000313" key="5">
    <source>
        <dbReference type="Proteomes" id="UP000283734"/>
    </source>
</evidence>
<reference evidence="4 5" key="1">
    <citation type="submission" date="2018-09" db="EMBL/GenBank/DDBJ databases">
        <title>Alcanivorax profundi sp. nov., isolated from 1000 m-depth seawater of the Mariana Trench.</title>
        <authorList>
            <person name="Liu J."/>
        </authorList>
    </citation>
    <scope>NUCLEOTIDE SEQUENCE [LARGE SCALE GENOMIC DNA]</scope>
    <source>
        <strain evidence="4 5">MTEO17</strain>
    </source>
</reference>
<keyword evidence="1" id="KW-0732">Signal</keyword>
<dbReference type="InterPro" id="IPR006315">
    <property type="entry name" value="OM_autotransptr_brl_dom"/>
</dbReference>
<feature type="region of interest" description="Disordered" evidence="2">
    <location>
        <begin position="1"/>
        <end position="48"/>
    </location>
</feature>
<dbReference type="SMART" id="SM00869">
    <property type="entry name" value="Autotransporter"/>
    <property type="match status" value="1"/>
</dbReference>
<proteinExistence type="predicted"/>
<sequence>MLLPGAASAAADGTDGSGHDGVTGGQGQDGSDGGPFDDGGNGGDGASLVYSDAPAYEASTTTGIDADITDLTSLAGINNGDQLRVTVNGVVTNITINTGDKLIDLAAAIDQIITPFEMSASVTESGSGGDQLIIEGAQNFLDLQITNITGTPISATGINFVNLPGSLGDASRPFSHGGDGGDGGAGSVLSPGDYYFTFDTSGGDGGAGGFSDYFYGNGGNGGNGGAGLHITSAGDRFTLFNGAEFLGGNGGDGGAGGAEGIGGDGGDGGAGIQADASAEITISAGARVVGGDGGQGGTGGSPGTHGIGGYGITGADLDMTLAGAVNPGANQSTAIHFAGGYNRLTLESGYSLGGNVLADGSIDVLALGGDDDGTFDTSVVGVTFQGFEGYEKTGVSNWTLTGASAQDWWVREGTLSGELSTLGGDIRNDAHLRVMDSLGVSDYYGQISGSGDVSWQGGPIFVRNPQTYTGLTLILNGMVNVFSANTFAGDILLDAVSALTYFYNSTGQYDGRISGGGDVNLFDSRIIWTADHDFTGTTYISGSTDKLFQLTLGNGGNTGSIIGDVVFNGSAASNLIIDRGNDYHYDGVISGNGNLFKFGDGNFYLSANHAINGEGRVYEGGMYVNGAMNGLMMSVRNGGLLGGNGSLGNTTVLSGGTLAPGDGLGALTINGNLTLEQGSLLDFQFGAPSGDFSTPGSSDSVSVNGDLAINGTTLTLNDAGSFGPGLYRLFDYTGTLSESNGGLQLANPDSSLTLQYLSGPGQINLLNTGDMTLNFWNANGLASGTTQGGGNGTWTASNSVWADATGTVTGPMIPSPGFAIFAGDAGTVTVSDADGAVQAQGIQFASDGYHVEGDGLTLTGAGGEIRVGDGSAASSGYEASISSVISGSNGLMKTGEGTLVLGGSNDYVGDTVITAGTLRTVQHDALGDASNRLVLDGGAFHVEGAAMTSLFNRYQLALGSQGGTLVMYQDATIRSDLSGTGALIVKGPNTLDLEGSNDFSGGLMIAGGIVQGEVSALGSGFIENNAYLALLDAGQAELGNDLSGSGLINMGGGGEVRLTGNNALFSGDFRLLNGALIGDANAFGSATIENQSRLVLDQAADGIFDNTLSGSGDLEKTGSGAVSLEQDAVAFSGNTVIQQGRVNANSNWSNSTFTVENNAVLGGTGQVGDTTIESGGTLAAGNSIGTLNINGDLTFNSGSQLALEVDPASINSDRIEVSGQANLAGSVLHVGNDGTYQPFSTYTFLNAAGGINGQFDGVTSNYAFLNPVLSYGSNTASLELLRNDLSFASAALTENQRAVALNVDGMPITHSLYRKVLQMSKTQAADAFQAFSGDSLLAGLTAGQQLQQRFAIGMRQRGRNAGGHSGGGMDTRLSRKLQALAAPSNPYAQAAAASSVNQTASAGAVGKRNGVWVQAQSSRFEEDSQEDIGNAAYAFRGDQLALGVDHQWDHWLLGVAAGSADGTLDYDNRQADGDVSSWFAGLYGRWSSAGAWFLRGDLSYGSSDVSQQRIVMGAPAESDSSVDALRVALESGWDLAWGENGLHPYAMVSMTRIERDGFRETGGGIAGLTVDDSELNSGEAWLGADLSRAFVVGGDWLVAEGGLAVVQPFGDTQAEQTARFAGAQQGFTVYGADQDDTQLAANAGAEWFMTADFSLWLGYRGRFGGDTESHGGLLSANLTW</sequence>
<dbReference type="NCBIfam" id="TIGR01414">
    <property type="entry name" value="autotrans_barl"/>
    <property type="match status" value="1"/>
</dbReference>
<dbReference type="Proteomes" id="UP000283734">
    <property type="component" value="Unassembled WGS sequence"/>
</dbReference>
<dbReference type="NCBIfam" id="TIGR02601">
    <property type="entry name" value="autotrns_rpt"/>
    <property type="match status" value="1"/>
</dbReference>
<feature type="compositionally biased region" description="Low complexity" evidence="2">
    <location>
        <begin position="1"/>
        <end position="14"/>
    </location>
</feature>
<dbReference type="InterPro" id="IPR005546">
    <property type="entry name" value="Autotransporte_beta"/>
</dbReference>
<dbReference type="Pfam" id="PF03797">
    <property type="entry name" value="Autotransporter"/>
    <property type="match status" value="1"/>
</dbReference>
<evidence type="ECO:0000259" key="3">
    <source>
        <dbReference type="PROSITE" id="PS51208"/>
    </source>
</evidence>
<evidence type="ECO:0000256" key="1">
    <source>
        <dbReference type="ARBA" id="ARBA00022729"/>
    </source>
</evidence>
<dbReference type="GO" id="GO:0019867">
    <property type="term" value="C:outer membrane"/>
    <property type="evidence" value="ECO:0007669"/>
    <property type="project" value="InterPro"/>
</dbReference>
<feature type="compositionally biased region" description="Gly residues" evidence="2">
    <location>
        <begin position="15"/>
        <end position="45"/>
    </location>
</feature>
<organism evidence="4 5">
    <name type="scientific">Alcanivorax profundi</name>
    <dbReference type="NCBI Taxonomy" id="2338368"/>
    <lineage>
        <taxon>Bacteria</taxon>
        <taxon>Pseudomonadati</taxon>
        <taxon>Pseudomonadota</taxon>
        <taxon>Gammaproteobacteria</taxon>
        <taxon>Oceanospirillales</taxon>
        <taxon>Alcanivoracaceae</taxon>
        <taxon>Alcanivorax</taxon>
    </lineage>
</organism>
<gene>
    <name evidence="4" type="ORF">D4A39_09715</name>
</gene>
<dbReference type="InterPro" id="IPR036709">
    <property type="entry name" value="Autotransporte_beta_dom_sf"/>
</dbReference>
<dbReference type="EMBL" id="QYYA01000002">
    <property type="protein sequence ID" value="RJG18723.1"/>
    <property type="molecule type" value="Genomic_DNA"/>
</dbReference>
<comment type="caution">
    <text evidence="4">The sequence shown here is derived from an EMBL/GenBank/DDBJ whole genome shotgun (WGS) entry which is preliminary data.</text>
</comment>
<dbReference type="Gene3D" id="2.40.128.130">
    <property type="entry name" value="Autotransporter beta-domain"/>
    <property type="match status" value="1"/>
</dbReference>
<dbReference type="InterPro" id="IPR011050">
    <property type="entry name" value="Pectin_lyase_fold/virulence"/>
</dbReference>